<dbReference type="AlphaFoldDB" id="A0A3B0Z3K5"/>
<comment type="similarity">
    <text evidence="1">Belongs to the Nudix hydrolase family. NudJ subfamily.</text>
</comment>
<keyword evidence="5" id="KW-0378">Hydrolase</keyword>
<accession>A0A3B0Z3K5</accession>
<sequence>MIWKPRATVAVICERNRHFLMVEERVHGQIRFNQPAGHLEDNESLIDAAIRECREETACLFQPRALIGLYRWRNTSNNDTYLRATFSGDCTDADAEQALDDDIIAAHWLTLDEIRSREAQLRSPLVLHSLQDYLAGKRYPLEILVDV</sequence>
<protein>
    <recommendedName>
        <fullName evidence="3">Phosphatase NudJ</fullName>
    </recommendedName>
</protein>
<dbReference type="SUPFAM" id="SSF55811">
    <property type="entry name" value="Nudix"/>
    <property type="match status" value="1"/>
</dbReference>
<gene>
    <name evidence="5" type="ORF">MNBD_GAMMA14-2290</name>
</gene>
<organism evidence="5">
    <name type="scientific">hydrothermal vent metagenome</name>
    <dbReference type="NCBI Taxonomy" id="652676"/>
    <lineage>
        <taxon>unclassified sequences</taxon>
        <taxon>metagenomes</taxon>
        <taxon>ecological metagenomes</taxon>
    </lineage>
</organism>
<dbReference type="InterPro" id="IPR033713">
    <property type="entry name" value="NudJ"/>
</dbReference>
<dbReference type="InterPro" id="IPR000086">
    <property type="entry name" value="NUDIX_hydrolase_dom"/>
</dbReference>
<proteinExistence type="inferred from homology"/>
<dbReference type="PROSITE" id="PS51462">
    <property type="entry name" value="NUDIX"/>
    <property type="match status" value="1"/>
</dbReference>
<evidence type="ECO:0000259" key="4">
    <source>
        <dbReference type="PROSITE" id="PS51462"/>
    </source>
</evidence>
<dbReference type="Gene3D" id="3.90.79.10">
    <property type="entry name" value="Nucleoside Triphosphate Pyrophosphohydrolase"/>
    <property type="match status" value="1"/>
</dbReference>
<dbReference type="InterPro" id="IPR015797">
    <property type="entry name" value="NUDIX_hydrolase-like_dom_sf"/>
</dbReference>
<evidence type="ECO:0000256" key="1">
    <source>
        <dbReference type="ARBA" id="ARBA00007608"/>
    </source>
</evidence>
<dbReference type="EMBL" id="UOFM01000448">
    <property type="protein sequence ID" value="VAW82097.1"/>
    <property type="molecule type" value="Genomic_DNA"/>
</dbReference>
<dbReference type="Pfam" id="PF00293">
    <property type="entry name" value="NUDIX"/>
    <property type="match status" value="1"/>
</dbReference>
<dbReference type="GO" id="GO:0017110">
    <property type="term" value="F:nucleoside diphosphate phosphatase activity"/>
    <property type="evidence" value="ECO:0007669"/>
    <property type="project" value="InterPro"/>
</dbReference>
<reference evidence="5" key="1">
    <citation type="submission" date="2018-06" db="EMBL/GenBank/DDBJ databases">
        <authorList>
            <person name="Zhirakovskaya E."/>
        </authorList>
    </citation>
    <scope>NUCLEOTIDE SEQUENCE</scope>
</reference>
<name>A0A3B0Z3K5_9ZZZZ</name>
<evidence type="ECO:0000256" key="2">
    <source>
        <dbReference type="ARBA" id="ARBA00011245"/>
    </source>
</evidence>
<evidence type="ECO:0000313" key="5">
    <source>
        <dbReference type="EMBL" id="VAW82097.1"/>
    </source>
</evidence>
<dbReference type="PANTHER" id="PTHR43222">
    <property type="entry name" value="NUDIX HYDROLASE 23"/>
    <property type="match status" value="1"/>
</dbReference>
<dbReference type="CDD" id="cd03675">
    <property type="entry name" value="NUDIX_Hydrolase"/>
    <property type="match status" value="1"/>
</dbReference>
<dbReference type="PANTHER" id="PTHR43222:SF11">
    <property type="entry name" value="PHOSPHATASE NUDJ"/>
    <property type="match status" value="1"/>
</dbReference>
<comment type="subunit">
    <text evidence="2">Monomer.</text>
</comment>
<dbReference type="GO" id="GO:0004787">
    <property type="term" value="F:thiamine diphosphate phosphatase activity"/>
    <property type="evidence" value="ECO:0007669"/>
    <property type="project" value="InterPro"/>
</dbReference>
<dbReference type="GO" id="GO:0017111">
    <property type="term" value="F:ribonucleoside triphosphate phosphatase activity"/>
    <property type="evidence" value="ECO:0007669"/>
    <property type="project" value="InterPro"/>
</dbReference>
<evidence type="ECO:0000256" key="3">
    <source>
        <dbReference type="ARBA" id="ARBA00015552"/>
    </source>
</evidence>
<feature type="domain" description="Nudix hydrolase" evidence="4">
    <location>
        <begin position="3"/>
        <end position="134"/>
    </location>
</feature>